<evidence type="ECO:0000256" key="6">
    <source>
        <dbReference type="SAM" id="MobiDB-lite"/>
    </source>
</evidence>
<dbReference type="Gene3D" id="3.40.30.10">
    <property type="entry name" value="Glutaredoxin"/>
    <property type="match status" value="1"/>
</dbReference>
<name>A0A1I1CQL2_9PSEU</name>
<dbReference type="Pfam" id="PF08534">
    <property type="entry name" value="Redoxin"/>
    <property type="match status" value="1"/>
</dbReference>
<evidence type="ECO:0000256" key="7">
    <source>
        <dbReference type="SAM" id="Phobius"/>
    </source>
</evidence>
<keyword evidence="9" id="KW-0413">Isomerase</keyword>
<evidence type="ECO:0000256" key="2">
    <source>
        <dbReference type="ARBA" id="ARBA00022748"/>
    </source>
</evidence>
<dbReference type="InterPro" id="IPR036249">
    <property type="entry name" value="Thioredoxin-like_sf"/>
</dbReference>
<dbReference type="PROSITE" id="PS51352">
    <property type="entry name" value="THIOREDOXIN_2"/>
    <property type="match status" value="1"/>
</dbReference>
<evidence type="ECO:0000313" key="10">
    <source>
        <dbReference type="Proteomes" id="UP000243799"/>
    </source>
</evidence>
<evidence type="ECO:0000259" key="8">
    <source>
        <dbReference type="PROSITE" id="PS51352"/>
    </source>
</evidence>
<evidence type="ECO:0000256" key="5">
    <source>
        <dbReference type="ARBA" id="ARBA00023284"/>
    </source>
</evidence>
<comment type="subcellular location">
    <subcellularLocation>
        <location evidence="1">Cell envelope</location>
    </subcellularLocation>
</comment>
<keyword evidence="5" id="KW-0676">Redox-active center</keyword>
<dbReference type="AlphaFoldDB" id="A0A1I1CQL2"/>
<reference evidence="10" key="1">
    <citation type="submission" date="2016-10" db="EMBL/GenBank/DDBJ databases">
        <authorList>
            <person name="Varghese N."/>
            <person name="Submissions S."/>
        </authorList>
    </citation>
    <scope>NUCLEOTIDE SEQUENCE [LARGE SCALE GENOMIC DNA]</scope>
    <source>
        <strain evidence="10">CGMCC 4.3568</strain>
    </source>
</reference>
<feature type="transmembrane region" description="Helical" evidence="7">
    <location>
        <begin position="7"/>
        <end position="24"/>
    </location>
</feature>
<feature type="region of interest" description="Disordered" evidence="6">
    <location>
        <begin position="27"/>
        <end position="51"/>
    </location>
</feature>
<keyword evidence="2" id="KW-0201">Cytochrome c-type biogenesis</keyword>
<dbReference type="GO" id="GO:0016853">
    <property type="term" value="F:isomerase activity"/>
    <property type="evidence" value="ECO:0007669"/>
    <property type="project" value="UniProtKB-KW"/>
</dbReference>
<evidence type="ECO:0000256" key="3">
    <source>
        <dbReference type="ARBA" id="ARBA00022968"/>
    </source>
</evidence>
<dbReference type="GO" id="GO:0030313">
    <property type="term" value="C:cell envelope"/>
    <property type="evidence" value="ECO:0007669"/>
    <property type="project" value="UniProtKB-SubCell"/>
</dbReference>
<dbReference type="SUPFAM" id="SSF52833">
    <property type="entry name" value="Thioredoxin-like"/>
    <property type="match status" value="1"/>
</dbReference>
<dbReference type="PROSITE" id="PS00194">
    <property type="entry name" value="THIOREDOXIN_1"/>
    <property type="match status" value="1"/>
</dbReference>
<dbReference type="InterPro" id="IPR013740">
    <property type="entry name" value="Redoxin"/>
</dbReference>
<dbReference type="PANTHER" id="PTHR42852:SF6">
    <property type="entry name" value="THIOL:DISULFIDE INTERCHANGE PROTEIN DSBE"/>
    <property type="match status" value="1"/>
</dbReference>
<dbReference type="GO" id="GO:0016491">
    <property type="term" value="F:oxidoreductase activity"/>
    <property type="evidence" value="ECO:0007669"/>
    <property type="project" value="InterPro"/>
</dbReference>
<keyword evidence="3" id="KW-0735">Signal-anchor</keyword>
<keyword evidence="10" id="KW-1185">Reference proteome</keyword>
<evidence type="ECO:0000313" key="9">
    <source>
        <dbReference type="EMBL" id="SFB62733.1"/>
    </source>
</evidence>
<dbReference type="CDD" id="cd02966">
    <property type="entry name" value="TlpA_like_family"/>
    <property type="match status" value="1"/>
</dbReference>
<dbReference type="OrthoDB" id="9796554at2"/>
<gene>
    <name evidence="9" type="ORF">SAMN05216266_13147</name>
</gene>
<dbReference type="InterPro" id="IPR017937">
    <property type="entry name" value="Thioredoxin_CS"/>
</dbReference>
<feature type="domain" description="Thioredoxin" evidence="8">
    <location>
        <begin position="71"/>
        <end position="217"/>
    </location>
</feature>
<evidence type="ECO:0000256" key="4">
    <source>
        <dbReference type="ARBA" id="ARBA00023157"/>
    </source>
</evidence>
<sequence length="220" mass="23299">MTSAGRWTIVVVVLAIAGIVALWPEINDDTTGSQTDRNSRAVLRSAGPAEPEAELAPLREHAGIEPCPSPAAPETPVPPGPLAGVRTACLGTPGTVDVGAALAGKTTLVNVWASWCVPCREEMPVLASYADRPGAVPVLGVNVKDQASAALEFMADTGVDYPSLYDGDELVQRALRVPPLLPVNYLVRPDGSVERITDPLVFHSPEEVHAAVERYRNPNR</sequence>
<protein>
    <submittedName>
        <fullName evidence="9">Thiol-disulfide isomerase or thioredoxin</fullName>
    </submittedName>
</protein>
<proteinExistence type="predicted"/>
<keyword evidence="7" id="KW-0472">Membrane</keyword>
<dbReference type="RefSeq" id="WP_091679163.1">
    <property type="nucleotide sequence ID" value="NZ_FOKG01000031.1"/>
</dbReference>
<organism evidence="9 10">
    <name type="scientific">Amycolatopsis marina</name>
    <dbReference type="NCBI Taxonomy" id="490629"/>
    <lineage>
        <taxon>Bacteria</taxon>
        <taxon>Bacillati</taxon>
        <taxon>Actinomycetota</taxon>
        <taxon>Actinomycetes</taxon>
        <taxon>Pseudonocardiales</taxon>
        <taxon>Pseudonocardiaceae</taxon>
        <taxon>Amycolatopsis</taxon>
    </lineage>
</organism>
<dbReference type="GO" id="GO:0017004">
    <property type="term" value="P:cytochrome complex assembly"/>
    <property type="evidence" value="ECO:0007669"/>
    <property type="project" value="UniProtKB-KW"/>
</dbReference>
<dbReference type="InterPro" id="IPR013766">
    <property type="entry name" value="Thioredoxin_domain"/>
</dbReference>
<keyword evidence="7" id="KW-0812">Transmembrane</keyword>
<dbReference type="EMBL" id="FOKG01000031">
    <property type="protein sequence ID" value="SFB62733.1"/>
    <property type="molecule type" value="Genomic_DNA"/>
</dbReference>
<dbReference type="STRING" id="490629.SAMN05216266_13147"/>
<dbReference type="PANTHER" id="PTHR42852">
    <property type="entry name" value="THIOL:DISULFIDE INTERCHANGE PROTEIN DSBE"/>
    <property type="match status" value="1"/>
</dbReference>
<evidence type="ECO:0000256" key="1">
    <source>
        <dbReference type="ARBA" id="ARBA00004196"/>
    </source>
</evidence>
<dbReference type="Proteomes" id="UP000243799">
    <property type="component" value="Unassembled WGS sequence"/>
</dbReference>
<keyword evidence="4" id="KW-1015">Disulfide bond</keyword>
<accession>A0A1I1CQL2</accession>
<dbReference type="InterPro" id="IPR050553">
    <property type="entry name" value="Thioredoxin_ResA/DsbE_sf"/>
</dbReference>
<keyword evidence="7" id="KW-1133">Transmembrane helix</keyword>